<accession>A0A328VEI0</accession>
<dbReference type="EMBL" id="MCIF01000002">
    <property type="protein sequence ID" value="RAQ96086.1"/>
    <property type="molecule type" value="Genomic_DNA"/>
</dbReference>
<organism evidence="1 2">
    <name type="scientific">Thermogemmatispora tikiterensis</name>
    <dbReference type="NCBI Taxonomy" id="1825093"/>
    <lineage>
        <taxon>Bacteria</taxon>
        <taxon>Bacillati</taxon>
        <taxon>Chloroflexota</taxon>
        <taxon>Ktedonobacteria</taxon>
        <taxon>Thermogemmatisporales</taxon>
        <taxon>Thermogemmatisporaceae</taxon>
        <taxon>Thermogemmatispora</taxon>
    </lineage>
</organism>
<proteinExistence type="predicted"/>
<protein>
    <submittedName>
        <fullName evidence="1">Uncharacterized protein</fullName>
    </submittedName>
</protein>
<dbReference type="AlphaFoldDB" id="A0A328VEI0"/>
<dbReference type="SUPFAM" id="SSF46785">
    <property type="entry name" value="Winged helix' DNA-binding domain"/>
    <property type="match status" value="1"/>
</dbReference>
<comment type="caution">
    <text evidence="1">The sequence shown here is derived from an EMBL/GenBank/DDBJ whole genome shotgun (WGS) entry which is preliminary data.</text>
</comment>
<dbReference type="Proteomes" id="UP000248706">
    <property type="component" value="Unassembled WGS sequence"/>
</dbReference>
<name>A0A328VEI0_9CHLR</name>
<dbReference type="RefSeq" id="WP_112429367.1">
    <property type="nucleotide sequence ID" value="NZ_MCIF01000002.1"/>
</dbReference>
<sequence length="168" mass="18965">MYRLDFETMKQVMREHRKTGLLYADLPSGVPGMPEPCRVEIILRAGQIVSCFFVGKSGRRLKEEDASPKLARLGKLDWTFIPQEEVPIESHAVSGQVRNTPTGPSAFPQRLLHLEQWQMVGWSRMHRMVFALADGTRSVEKIAEILSTSPEAVRAVLRDLQAIGVIRL</sequence>
<dbReference type="InterPro" id="IPR036390">
    <property type="entry name" value="WH_DNA-bd_sf"/>
</dbReference>
<evidence type="ECO:0000313" key="1">
    <source>
        <dbReference type="EMBL" id="RAQ96086.1"/>
    </source>
</evidence>
<evidence type="ECO:0000313" key="2">
    <source>
        <dbReference type="Proteomes" id="UP000248706"/>
    </source>
</evidence>
<dbReference type="OrthoDB" id="155392at2"/>
<keyword evidence="2" id="KW-1185">Reference proteome</keyword>
<reference evidence="1 2" key="1">
    <citation type="submission" date="2016-08" db="EMBL/GenBank/DDBJ databases">
        <title>Analysis of Carbohydrate Active Enzymes in Thermogemmatispora T81 Reveals Carbohydrate Degradation Ability.</title>
        <authorList>
            <person name="Tomazini A."/>
            <person name="Lal S."/>
            <person name="Stott M."/>
            <person name="Henrissat B."/>
            <person name="Polikarpov I."/>
            <person name="Sparling R."/>
            <person name="Levin D.B."/>
        </authorList>
    </citation>
    <scope>NUCLEOTIDE SEQUENCE [LARGE SCALE GENOMIC DNA]</scope>
    <source>
        <strain evidence="1 2">T81</strain>
    </source>
</reference>
<gene>
    <name evidence="1" type="ORF">A4R35_11125</name>
</gene>